<dbReference type="InParanoid" id="A0A7G1G320"/>
<dbReference type="KEGG" id="ocy:OSSY52_08820"/>
<keyword evidence="1" id="KW-0812">Transmembrane</keyword>
<name>A0A7G1G320_9BACT</name>
<evidence type="ECO:0000313" key="3">
    <source>
        <dbReference type="Proteomes" id="UP000516361"/>
    </source>
</evidence>
<proteinExistence type="predicted"/>
<sequence>MLNFFKENKKYTIFFVILTVIFAVLFFIIKNDIYRFLSFIVYSVVGTLSFKFFSTAKAINTVKKGDINENKK</sequence>
<dbReference type="RefSeq" id="WP_190615811.1">
    <property type="nucleotide sequence ID" value="NZ_AP018712.1"/>
</dbReference>
<gene>
    <name evidence="2" type="ORF">OSSY52_08820</name>
</gene>
<protein>
    <submittedName>
        <fullName evidence="2">Uncharacterized protein</fullName>
    </submittedName>
</protein>
<keyword evidence="1" id="KW-1133">Transmembrane helix</keyword>
<dbReference type="Proteomes" id="UP000516361">
    <property type="component" value="Chromosome"/>
</dbReference>
<keyword evidence="3" id="KW-1185">Reference proteome</keyword>
<accession>A0A7G1G320</accession>
<evidence type="ECO:0000256" key="1">
    <source>
        <dbReference type="SAM" id="Phobius"/>
    </source>
</evidence>
<organism evidence="2 3">
    <name type="scientific">Tepiditoga spiralis</name>
    <dbReference type="NCBI Taxonomy" id="2108365"/>
    <lineage>
        <taxon>Bacteria</taxon>
        <taxon>Thermotogati</taxon>
        <taxon>Thermotogota</taxon>
        <taxon>Thermotogae</taxon>
        <taxon>Petrotogales</taxon>
        <taxon>Petrotogaceae</taxon>
        <taxon>Tepiditoga</taxon>
    </lineage>
</organism>
<keyword evidence="1" id="KW-0472">Membrane</keyword>
<dbReference type="EMBL" id="AP018712">
    <property type="protein sequence ID" value="BBE30741.1"/>
    <property type="molecule type" value="Genomic_DNA"/>
</dbReference>
<evidence type="ECO:0000313" key="2">
    <source>
        <dbReference type="EMBL" id="BBE30741.1"/>
    </source>
</evidence>
<dbReference type="AlphaFoldDB" id="A0A7G1G320"/>
<feature type="transmembrane region" description="Helical" evidence="1">
    <location>
        <begin position="35"/>
        <end position="54"/>
    </location>
</feature>
<feature type="transmembrane region" description="Helical" evidence="1">
    <location>
        <begin position="12"/>
        <end position="29"/>
    </location>
</feature>
<reference evidence="2 3" key="1">
    <citation type="submission" date="2018-06" db="EMBL/GenBank/DDBJ databases">
        <title>Genome sequencing of Oceanotoga sp. sy52.</title>
        <authorList>
            <person name="Mori K."/>
        </authorList>
    </citation>
    <scope>NUCLEOTIDE SEQUENCE [LARGE SCALE GENOMIC DNA]</scope>
    <source>
        <strain evidence="3">sy52</strain>
    </source>
</reference>